<accession>A0A1F4U7G8</accession>
<name>A0A1F4U7G8_UNCSA</name>
<comment type="caution">
    <text evidence="2">The sequence shown here is derived from an EMBL/GenBank/DDBJ whole genome shotgun (WGS) entry which is preliminary data.</text>
</comment>
<evidence type="ECO:0000313" key="2">
    <source>
        <dbReference type="EMBL" id="OGC40243.1"/>
    </source>
</evidence>
<dbReference type="InterPro" id="IPR036890">
    <property type="entry name" value="HATPase_C_sf"/>
</dbReference>
<sequence>MGTALSAARSQQSLLGWPNYPAVARPAPLRTVKTGWQEQAVHVVNNSPTPAQDLMPFYDTHLPREVTQVIIEAVKADGAAKLAQAIGVIRSPEVERIAKEIEAISKELAGQVLVGNENFYNLCSTNALIIPAELDNDKTKPQLEEVLPFLFVSELRDMQLLVGLAQDPKLRRETISKRQSYAPTEEANELRARLLEKIKELRSELLRIEHNWEALKLPRKAKNSIASRRTAKRTSISAQMIALYDVDKQISHDIARCFGIRFSPFHPCLHGIDLLHGRKMTFSYHLLDLCESYSHLMHVASVLETNYCRLGGTLFPIEDFDPAVIGKTAAINASFRNMMPLNTGSPSKAGHVNYQPDPATPRITGYPSMLEILLYNLLKNPTRFIEEEKERDFFVDLEIRPDRKFPDVAIATVEDNATGFNVHALFRRAVEEAEKQKENGTINLYPILKRILACKDKPFMFRGFTVGELMDMALLPRLSASYRDTISSGIGLDEANHICQLNGWDIMITNTTTGGALVWIIMGEKEKLDKIIARELGQFIL</sequence>
<feature type="coiled-coil region" evidence="1">
    <location>
        <begin position="184"/>
        <end position="211"/>
    </location>
</feature>
<evidence type="ECO:0000313" key="3">
    <source>
        <dbReference type="Proteomes" id="UP000179242"/>
    </source>
</evidence>
<dbReference type="AlphaFoldDB" id="A0A1F4U7G8"/>
<dbReference type="SUPFAM" id="SSF55874">
    <property type="entry name" value="ATPase domain of HSP90 chaperone/DNA topoisomerase II/histidine kinase"/>
    <property type="match status" value="1"/>
</dbReference>
<gene>
    <name evidence="2" type="ORF">A2438_03055</name>
</gene>
<dbReference type="Proteomes" id="UP000179242">
    <property type="component" value="Unassembled WGS sequence"/>
</dbReference>
<dbReference type="EMBL" id="MEUJ01000004">
    <property type="protein sequence ID" value="OGC40243.1"/>
    <property type="molecule type" value="Genomic_DNA"/>
</dbReference>
<evidence type="ECO:0000256" key="1">
    <source>
        <dbReference type="SAM" id="Coils"/>
    </source>
</evidence>
<organism evidence="2 3">
    <name type="scientific">candidate division WOR-1 bacterium RIFOXYC2_FULL_46_14</name>
    <dbReference type="NCBI Taxonomy" id="1802587"/>
    <lineage>
        <taxon>Bacteria</taxon>
        <taxon>Bacillati</taxon>
        <taxon>Saganbacteria</taxon>
    </lineage>
</organism>
<reference evidence="2 3" key="1">
    <citation type="journal article" date="2016" name="Nat. Commun.">
        <title>Thousands of microbial genomes shed light on interconnected biogeochemical processes in an aquifer system.</title>
        <authorList>
            <person name="Anantharaman K."/>
            <person name="Brown C.T."/>
            <person name="Hug L.A."/>
            <person name="Sharon I."/>
            <person name="Castelle C.J."/>
            <person name="Probst A.J."/>
            <person name="Thomas B.C."/>
            <person name="Singh A."/>
            <person name="Wilkins M.J."/>
            <person name="Karaoz U."/>
            <person name="Brodie E.L."/>
            <person name="Williams K.H."/>
            <person name="Hubbard S.S."/>
            <person name="Banfield J.F."/>
        </authorList>
    </citation>
    <scope>NUCLEOTIDE SEQUENCE [LARGE SCALE GENOMIC DNA]</scope>
</reference>
<protein>
    <submittedName>
        <fullName evidence="2">Uncharacterized protein</fullName>
    </submittedName>
</protein>
<dbReference type="Gene3D" id="3.30.565.10">
    <property type="entry name" value="Histidine kinase-like ATPase, C-terminal domain"/>
    <property type="match status" value="1"/>
</dbReference>
<proteinExistence type="predicted"/>
<keyword evidence="1" id="KW-0175">Coiled coil</keyword>